<dbReference type="OMA" id="GHMEVEA"/>
<name>A0A9J6H7T0_HAELO</name>
<dbReference type="Pfam" id="PF20700">
    <property type="entry name" value="Mutator"/>
    <property type="match status" value="1"/>
</dbReference>
<evidence type="ECO:0000313" key="2">
    <source>
        <dbReference type="EMBL" id="KAH9383308.1"/>
    </source>
</evidence>
<evidence type="ECO:0000259" key="1">
    <source>
        <dbReference type="Pfam" id="PF20700"/>
    </source>
</evidence>
<organism evidence="2 3">
    <name type="scientific">Haemaphysalis longicornis</name>
    <name type="common">Bush tick</name>
    <dbReference type="NCBI Taxonomy" id="44386"/>
    <lineage>
        <taxon>Eukaryota</taxon>
        <taxon>Metazoa</taxon>
        <taxon>Ecdysozoa</taxon>
        <taxon>Arthropoda</taxon>
        <taxon>Chelicerata</taxon>
        <taxon>Arachnida</taxon>
        <taxon>Acari</taxon>
        <taxon>Parasitiformes</taxon>
        <taxon>Ixodida</taxon>
        <taxon>Ixodoidea</taxon>
        <taxon>Ixodidae</taxon>
        <taxon>Haemaphysalinae</taxon>
        <taxon>Haemaphysalis</taxon>
    </lineage>
</organism>
<comment type="caution">
    <text evidence="2">The sequence shown here is derived from an EMBL/GenBank/DDBJ whole genome shotgun (WGS) entry which is preliminary data.</text>
</comment>
<dbReference type="Proteomes" id="UP000821853">
    <property type="component" value="Unassembled WGS sequence"/>
</dbReference>
<dbReference type="VEuPathDB" id="VectorBase:HLOH_064820"/>
<reference evidence="2 3" key="1">
    <citation type="journal article" date="2020" name="Cell">
        <title>Large-Scale Comparative Analyses of Tick Genomes Elucidate Their Genetic Diversity and Vector Capacities.</title>
        <authorList>
            <consortium name="Tick Genome and Microbiome Consortium (TIGMIC)"/>
            <person name="Jia N."/>
            <person name="Wang J."/>
            <person name="Shi W."/>
            <person name="Du L."/>
            <person name="Sun Y."/>
            <person name="Zhan W."/>
            <person name="Jiang J.F."/>
            <person name="Wang Q."/>
            <person name="Zhang B."/>
            <person name="Ji P."/>
            <person name="Bell-Sakyi L."/>
            <person name="Cui X.M."/>
            <person name="Yuan T.T."/>
            <person name="Jiang B.G."/>
            <person name="Yang W.F."/>
            <person name="Lam T.T."/>
            <person name="Chang Q.C."/>
            <person name="Ding S.J."/>
            <person name="Wang X.J."/>
            <person name="Zhu J.G."/>
            <person name="Ruan X.D."/>
            <person name="Zhao L."/>
            <person name="Wei J.T."/>
            <person name="Ye R.Z."/>
            <person name="Que T.C."/>
            <person name="Du C.H."/>
            <person name="Zhou Y.H."/>
            <person name="Cheng J.X."/>
            <person name="Dai P.F."/>
            <person name="Guo W.B."/>
            <person name="Han X.H."/>
            <person name="Huang E.J."/>
            <person name="Li L.F."/>
            <person name="Wei W."/>
            <person name="Gao Y.C."/>
            <person name="Liu J.Z."/>
            <person name="Shao H.Z."/>
            <person name="Wang X."/>
            <person name="Wang C.C."/>
            <person name="Yang T.C."/>
            <person name="Huo Q.B."/>
            <person name="Li W."/>
            <person name="Chen H.Y."/>
            <person name="Chen S.E."/>
            <person name="Zhou L.G."/>
            <person name="Ni X.B."/>
            <person name="Tian J.H."/>
            <person name="Sheng Y."/>
            <person name="Liu T."/>
            <person name="Pan Y.S."/>
            <person name="Xia L.Y."/>
            <person name="Li J."/>
            <person name="Zhao F."/>
            <person name="Cao W.C."/>
        </authorList>
    </citation>
    <scope>NUCLEOTIDE SEQUENCE [LARGE SCALE GENOMIC DNA]</scope>
    <source>
        <strain evidence="2">HaeL-2018</strain>
    </source>
</reference>
<dbReference type="EMBL" id="JABSTR010001040">
    <property type="protein sequence ID" value="KAH9383308.1"/>
    <property type="molecule type" value="Genomic_DNA"/>
</dbReference>
<accession>A0A9J6H7T0</accession>
<evidence type="ECO:0000313" key="3">
    <source>
        <dbReference type="Proteomes" id="UP000821853"/>
    </source>
</evidence>
<sequence>MQAIKSIGKGQAALNDFWATMNVCYRGLHHNTYQEHLKKTFSPAAASAAENITLLMLLGTKETEDSYQEWRKNHQCQKNTNVGAGRMEVEAALELFRRSLSKSDLRYTTIVCNGDCRTYLTLCADETYGFMRLTKEDCVNHVQKRMGTILRGIFTKSRKKGNF</sequence>
<keyword evidence="3" id="KW-1185">Reference proteome</keyword>
<feature type="domain" description="Mutator-like transposase" evidence="1">
    <location>
        <begin position="70"/>
        <end position="158"/>
    </location>
</feature>
<proteinExistence type="predicted"/>
<dbReference type="InterPro" id="IPR049012">
    <property type="entry name" value="Mutator_transp_dom"/>
</dbReference>
<gene>
    <name evidence="2" type="ORF">HPB48_024428</name>
</gene>
<protein>
    <recommendedName>
        <fullName evidence="1">Mutator-like transposase domain-containing protein</fullName>
    </recommendedName>
</protein>
<dbReference type="AlphaFoldDB" id="A0A9J6H7T0"/>
<dbReference type="OrthoDB" id="6429571at2759"/>